<dbReference type="InterPro" id="IPR051537">
    <property type="entry name" value="DNA_Adenine_Mtase"/>
</dbReference>
<evidence type="ECO:0000313" key="10">
    <source>
        <dbReference type="Proteomes" id="UP000187941"/>
    </source>
</evidence>
<dbReference type="Proteomes" id="UP000187941">
    <property type="component" value="Chromosome"/>
</dbReference>
<accession>A0A1P9X2M1</accession>
<dbReference type="Gene3D" id="3.40.50.150">
    <property type="entry name" value="Vaccinia Virus protein VP39"/>
    <property type="match status" value="1"/>
</dbReference>
<dbReference type="GO" id="GO:0009007">
    <property type="term" value="F:site-specific DNA-methyltransferase (adenine-specific) activity"/>
    <property type="evidence" value="ECO:0007669"/>
    <property type="project" value="UniProtKB-EC"/>
</dbReference>
<dbReference type="RefSeq" id="WP_077133313.1">
    <property type="nucleotide sequence ID" value="NZ_CP014263.1"/>
</dbReference>
<evidence type="ECO:0000256" key="5">
    <source>
        <dbReference type="ARBA" id="ARBA00022691"/>
    </source>
</evidence>
<dbReference type="Pfam" id="PF02384">
    <property type="entry name" value="N6_Mtase"/>
    <property type="match status" value="1"/>
</dbReference>
<dbReference type="SUPFAM" id="SSF53335">
    <property type="entry name" value="S-adenosyl-L-methionine-dependent methyltransferases"/>
    <property type="match status" value="1"/>
</dbReference>
<evidence type="ECO:0000256" key="4">
    <source>
        <dbReference type="ARBA" id="ARBA00022679"/>
    </source>
</evidence>
<dbReference type="GO" id="GO:0009307">
    <property type="term" value="P:DNA restriction-modification system"/>
    <property type="evidence" value="ECO:0007669"/>
    <property type="project" value="UniProtKB-KW"/>
</dbReference>
<dbReference type="AlphaFoldDB" id="A0A1P9X2M1"/>
<dbReference type="EC" id="2.1.1.72" evidence="2"/>
<dbReference type="GO" id="GO:0003677">
    <property type="term" value="F:DNA binding"/>
    <property type="evidence" value="ECO:0007669"/>
    <property type="project" value="InterPro"/>
</dbReference>
<keyword evidence="6" id="KW-0680">Restriction system</keyword>
<proteinExistence type="inferred from homology"/>
<dbReference type="PRINTS" id="PR00507">
    <property type="entry name" value="N12N6MTFRASE"/>
</dbReference>
<dbReference type="OrthoDB" id="9814572at2"/>
<dbReference type="InterPro" id="IPR002052">
    <property type="entry name" value="DNA_methylase_N6_adenine_CS"/>
</dbReference>
<dbReference type="InterPro" id="IPR029063">
    <property type="entry name" value="SAM-dependent_MTases_sf"/>
</dbReference>
<comment type="catalytic activity">
    <reaction evidence="7">
        <text>a 2'-deoxyadenosine in DNA + S-adenosyl-L-methionine = an N(6)-methyl-2'-deoxyadenosine in DNA + S-adenosyl-L-homocysteine + H(+)</text>
        <dbReference type="Rhea" id="RHEA:15197"/>
        <dbReference type="Rhea" id="RHEA-COMP:12418"/>
        <dbReference type="Rhea" id="RHEA-COMP:12419"/>
        <dbReference type="ChEBI" id="CHEBI:15378"/>
        <dbReference type="ChEBI" id="CHEBI:57856"/>
        <dbReference type="ChEBI" id="CHEBI:59789"/>
        <dbReference type="ChEBI" id="CHEBI:90615"/>
        <dbReference type="ChEBI" id="CHEBI:90616"/>
        <dbReference type="EC" id="2.1.1.72"/>
    </reaction>
</comment>
<dbReference type="InterPro" id="IPR003356">
    <property type="entry name" value="DNA_methylase_A-5"/>
</dbReference>
<evidence type="ECO:0000256" key="6">
    <source>
        <dbReference type="ARBA" id="ARBA00022747"/>
    </source>
</evidence>
<evidence type="ECO:0000256" key="7">
    <source>
        <dbReference type="ARBA" id="ARBA00047942"/>
    </source>
</evidence>
<sequence length="942" mass="109224">MIQSAIQQLISRLGFTSDVSGNLFVKTFAQHKNYKLEVDLVNRRIVYAEPVKVHDKTTSHFDAPENFVVLECVNRLLEKGYEPQHIELERRWSLGRTGKSGKADVTVMGRDGQSLIVIECKTAGSEYEKEKRNTTASGGQLFSYLQQDRNTRFLCLYASELRNAAVHYENAIVQIKDRPEVTELVRTDPDTVAYETAKTKEELHRAWKENFNCYFAPNGIFDEEAQAYNPEFKPIKRKDLRPFTPEEGRQLFNAFEEILRHNNISDRSNAFNRILSLILCKIVDERKQPNEETGFQVKEATDTPESIQERLQRLYQQGMQDYLKEEFTYISEEQVDEIVSRFPRQTAQREIREIVRKLKFYSNNEFAFKEVHNESLFNENAKVLNEILALLQYKQFRYQRTDAHQYKHQKRYLGDFFELLLDAGYKQTAGQFFTPLPVARFIVKSLPLREMMQEKLAAQRPNFLPYVIDYACGSGHFLTEVMEEIQHHIDQLPPTYSDDVNQNLTHWQKADWTGEFIYGIEKDYRLARTAKVACFMNGDGEANIIFGDGLEDYTRPVKGRNYKFAPQFDAVVANPPYSIQSFKTHLGLKNSQFSLYDSLTESASEIEVLFVERTAQLLREGGVAGVVLPSSILSNTGIYTRARELMLQRFELRAIVEFGSNTFMATGTNTVTLFLTRRNDRLADDFRAVADDFILKNQFRPDDFTDTEALLAAYASRHNLSVADYRSLLSKTPTEVLLQSDLWRDYDRWFADLTETKNRRDTKKAEGKAFAKLSPDEQQQELTRLFYERVLPREHDRFLYFCLTYQQPTLIVRLPADGAEEKRFLGYEFSRRRGDEGIKLYQDAQGRHQTTLYDEEELHHPDKLNTLVWQALSGRQPTIPDALRPHANVVDLADCLDVTRVEFEKQIGLATQTTNSALYWTFVKQGIPLTTLNDIKNAAKTW</sequence>
<dbReference type="REBASE" id="189927">
    <property type="entry name" value="SmoDY10ORF22535P"/>
</dbReference>
<evidence type="ECO:0000259" key="8">
    <source>
        <dbReference type="Pfam" id="PF02384"/>
    </source>
</evidence>
<feature type="domain" description="DNA methylase adenine-specific" evidence="8">
    <location>
        <begin position="410"/>
        <end position="681"/>
    </location>
</feature>
<dbReference type="PANTHER" id="PTHR42933">
    <property type="entry name" value="SLR6095 PROTEIN"/>
    <property type="match status" value="1"/>
</dbReference>
<keyword evidence="4" id="KW-0808">Transferase</keyword>
<organism evidence="9 10">
    <name type="scientific">Spirosoma montaniterrae</name>
    <dbReference type="NCBI Taxonomy" id="1178516"/>
    <lineage>
        <taxon>Bacteria</taxon>
        <taxon>Pseudomonadati</taxon>
        <taxon>Bacteroidota</taxon>
        <taxon>Cytophagia</taxon>
        <taxon>Cytophagales</taxon>
        <taxon>Cytophagaceae</taxon>
        <taxon>Spirosoma</taxon>
    </lineage>
</organism>
<name>A0A1P9X2M1_9BACT</name>
<evidence type="ECO:0000256" key="1">
    <source>
        <dbReference type="ARBA" id="ARBA00006594"/>
    </source>
</evidence>
<dbReference type="PANTHER" id="PTHR42933:SF4">
    <property type="entry name" value="TYPE I RESTRICTION ENZYME ECOKI METHYLASE SUBUNIT"/>
    <property type="match status" value="1"/>
</dbReference>
<keyword evidence="5" id="KW-0949">S-adenosyl-L-methionine</keyword>
<comment type="similarity">
    <text evidence="1">Belongs to the N(4)/N(6)-methyltransferase family.</text>
</comment>
<evidence type="ECO:0000256" key="2">
    <source>
        <dbReference type="ARBA" id="ARBA00011900"/>
    </source>
</evidence>
<dbReference type="KEGG" id="smon:AWR27_22535"/>
<gene>
    <name evidence="9" type="ORF">AWR27_22535</name>
</gene>
<reference evidence="9 10" key="1">
    <citation type="submission" date="2016-01" db="EMBL/GenBank/DDBJ databases">
        <authorList>
            <person name="Oliw E.H."/>
        </authorList>
    </citation>
    <scope>NUCLEOTIDE SEQUENCE [LARGE SCALE GENOMIC DNA]</scope>
    <source>
        <strain evidence="9 10">DY10</strain>
    </source>
</reference>
<dbReference type="STRING" id="1178516.AWR27_22535"/>
<evidence type="ECO:0000313" key="9">
    <source>
        <dbReference type="EMBL" id="AQG81835.1"/>
    </source>
</evidence>
<evidence type="ECO:0000256" key="3">
    <source>
        <dbReference type="ARBA" id="ARBA00022603"/>
    </source>
</evidence>
<keyword evidence="3" id="KW-0489">Methyltransferase</keyword>
<dbReference type="EMBL" id="CP014263">
    <property type="protein sequence ID" value="AQG81835.1"/>
    <property type="molecule type" value="Genomic_DNA"/>
</dbReference>
<dbReference type="GO" id="GO:0032259">
    <property type="term" value="P:methylation"/>
    <property type="evidence" value="ECO:0007669"/>
    <property type="project" value="UniProtKB-KW"/>
</dbReference>
<keyword evidence="10" id="KW-1185">Reference proteome</keyword>
<dbReference type="GO" id="GO:0008170">
    <property type="term" value="F:N-methyltransferase activity"/>
    <property type="evidence" value="ECO:0007669"/>
    <property type="project" value="InterPro"/>
</dbReference>
<dbReference type="PROSITE" id="PS00092">
    <property type="entry name" value="N6_MTASE"/>
    <property type="match status" value="1"/>
</dbReference>
<protein>
    <recommendedName>
        <fullName evidence="2">site-specific DNA-methyltransferase (adenine-specific)</fullName>
        <ecNumber evidence="2">2.1.1.72</ecNumber>
    </recommendedName>
</protein>